<evidence type="ECO:0000313" key="2">
    <source>
        <dbReference type="Proteomes" id="UP001596425"/>
    </source>
</evidence>
<comment type="caution">
    <text evidence="1">The sequence shown here is derived from an EMBL/GenBank/DDBJ whole genome shotgun (WGS) entry which is preliminary data.</text>
</comment>
<keyword evidence="2" id="KW-1185">Reference proteome</keyword>
<accession>A0ABW1YLU1</accession>
<sequence length="151" mass="17537">MFKLSNVENKVELELSVEGYQFPESPKDDWCIIKVIVKQDEDTFEAEDPALETTELLSILEWFRCLSERRLPRYARLCFTEPCLEFEFLACTDSSVRISIHLSYELKPNFDLKQFGQRPSEWGVVFELDESEFNKVISGVESALVKCPVRG</sequence>
<dbReference type="InterPro" id="IPR056510">
    <property type="entry name" value="WapI"/>
</dbReference>
<protein>
    <submittedName>
        <fullName evidence="1">Uncharacterized protein</fullName>
    </submittedName>
</protein>
<name>A0ABW1YLU1_9GAMM</name>
<evidence type="ECO:0000313" key="1">
    <source>
        <dbReference type="EMBL" id="MFC6633704.1"/>
    </source>
</evidence>
<gene>
    <name evidence="1" type="ORF">ACFQBM_10445</name>
</gene>
<dbReference type="EMBL" id="JBHSVR010000001">
    <property type="protein sequence ID" value="MFC6633704.1"/>
    <property type="molecule type" value="Genomic_DNA"/>
</dbReference>
<organism evidence="1 2">
    <name type="scientific">Microbulbifer taiwanensis</name>
    <dbReference type="NCBI Taxonomy" id="986746"/>
    <lineage>
        <taxon>Bacteria</taxon>
        <taxon>Pseudomonadati</taxon>
        <taxon>Pseudomonadota</taxon>
        <taxon>Gammaproteobacteria</taxon>
        <taxon>Cellvibrionales</taxon>
        <taxon>Microbulbiferaceae</taxon>
        <taxon>Microbulbifer</taxon>
    </lineage>
</organism>
<proteinExistence type="predicted"/>
<dbReference type="Pfam" id="PF24716">
    <property type="entry name" value="WapI"/>
    <property type="match status" value="1"/>
</dbReference>
<dbReference type="Proteomes" id="UP001596425">
    <property type="component" value="Unassembled WGS sequence"/>
</dbReference>
<reference evidence="2" key="1">
    <citation type="journal article" date="2019" name="Int. J. Syst. Evol. Microbiol.">
        <title>The Global Catalogue of Microorganisms (GCM) 10K type strain sequencing project: providing services to taxonomists for standard genome sequencing and annotation.</title>
        <authorList>
            <consortium name="The Broad Institute Genomics Platform"/>
            <consortium name="The Broad Institute Genome Sequencing Center for Infectious Disease"/>
            <person name="Wu L."/>
            <person name="Ma J."/>
        </authorList>
    </citation>
    <scope>NUCLEOTIDE SEQUENCE [LARGE SCALE GENOMIC DNA]</scope>
    <source>
        <strain evidence="2">CGMCC 1.13718</strain>
    </source>
</reference>
<dbReference type="RefSeq" id="WP_193195174.1">
    <property type="nucleotide sequence ID" value="NZ_JACZFR010000090.1"/>
</dbReference>